<evidence type="ECO:0000313" key="1">
    <source>
        <dbReference type="EMBL" id="RYC82723.1"/>
    </source>
</evidence>
<dbReference type="EMBL" id="MQTW01000173">
    <property type="protein sequence ID" value="RYC82723.1"/>
    <property type="molecule type" value="Genomic_DNA"/>
</dbReference>
<evidence type="ECO:0000313" key="2">
    <source>
        <dbReference type="Proteomes" id="UP000290540"/>
    </source>
</evidence>
<comment type="caution">
    <text evidence="1">The sequence shown here is derived from an EMBL/GenBank/DDBJ whole genome shotgun (WGS) entry which is preliminary data.</text>
</comment>
<accession>A0A4Q2VEZ7</accession>
<proteinExistence type="predicted"/>
<organism evidence="1 2">
    <name type="scientific">Fusarium oxysporum f. sp. narcissi</name>
    <dbReference type="NCBI Taxonomy" id="451672"/>
    <lineage>
        <taxon>Eukaryota</taxon>
        <taxon>Fungi</taxon>
        <taxon>Dikarya</taxon>
        <taxon>Ascomycota</taxon>
        <taxon>Pezizomycotina</taxon>
        <taxon>Sordariomycetes</taxon>
        <taxon>Hypocreomycetidae</taxon>
        <taxon>Hypocreales</taxon>
        <taxon>Nectriaceae</taxon>
        <taxon>Fusarium</taxon>
        <taxon>Fusarium oxysporum species complex</taxon>
    </lineage>
</organism>
<reference evidence="1 2" key="1">
    <citation type="submission" date="2016-12" db="EMBL/GenBank/DDBJ databases">
        <title>Draft genome sequence of Fusarium oxysporum causing rot on Narcissus.</title>
        <authorList>
            <person name="Armitage A.D."/>
            <person name="Taylor A."/>
            <person name="Clarkson J.P."/>
            <person name="Harrison R.J."/>
            <person name="Jackson A.C."/>
        </authorList>
    </citation>
    <scope>NUCLEOTIDE SEQUENCE [LARGE SCALE GENOMIC DNA]</scope>
    <source>
        <strain evidence="1 2">N139</strain>
    </source>
</reference>
<sequence>MVDPPRNDDIPHISRQEWPSNGNNYLFIFPTKNKDKIQALNPLLDKEKPEYVDDCFSLVIPVPDDGCSQPCNGEGYNRLRDRIIKAMAIFQCDHPTYLQDNHIGVTIVAGIESFFQRENVPRPVGAAIVGMFNVSTGTMVTATSIGVTLNEWFLEEAERVGGLVEGRKDCLRTTGGEILGRRFPGVDHADWHKHAVGKPRKDFFQENINDMSVPWV</sequence>
<dbReference type="Proteomes" id="UP000290540">
    <property type="component" value="Unassembled WGS sequence"/>
</dbReference>
<gene>
    <name evidence="1" type="ORF">BFJ63_vAg14389</name>
</gene>
<protein>
    <submittedName>
        <fullName evidence="1">Uncharacterized protein</fullName>
    </submittedName>
</protein>
<dbReference type="AlphaFoldDB" id="A0A4Q2VEZ7"/>
<name>A0A4Q2VEZ7_FUSOX</name>